<gene>
    <name evidence="1" type="ORF">SEUCBS140593_006269</name>
</gene>
<dbReference type="Proteomes" id="UP001642482">
    <property type="component" value="Unassembled WGS sequence"/>
</dbReference>
<keyword evidence="2" id="KW-1185">Reference proteome</keyword>
<proteinExistence type="predicted"/>
<organism evidence="1 2">
    <name type="scientific">Sporothrix eucalyptigena</name>
    <dbReference type="NCBI Taxonomy" id="1812306"/>
    <lineage>
        <taxon>Eukaryota</taxon>
        <taxon>Fungi</taxon>
        <taxon>Dikarya</taxon>
        <taxon>Ascomycota</taxon>
        <taxon>Pezizomycotina</taxon>
        <taxon>Sordariomycetes</taxon>
        <taxon>Sordariomycetidae</taxon>
        <taxon>Ophiostomatales</taxon>
        <taxon>Ophiostomataceae</taxon>
        <taxon>Sporothrix</taxon>
    </lineage>
</organism>
<evidence type="ECO:0000313" key="2">
    <source>
        <dbReference type="Proteomes" id="UP001642482"/>
    </source>
</evidence>
<dbReference type="EMBL" id="CAWUHD010000066">
    <property type="protein sequence ID" value="CAK7226526.1"/>
    <property type="molecule type" value="Genomic_DNA"/>
</dbReference>
<comment type="caution">
    <text evidence="1">The sequence shown here is derived from an EMBL/GenBank/DDBJ whole genome shotgun (WGS) entry which is preliminary data.</text>
</comment>
<sequence length="111" mass="12096">MFFSLGMPRQIGLAGLHIGKQEAKEAMKLSQNPKELLLAACVTGKSLMKGNMVVFGKRAQFKCTVGSLIKIMATVEHFQLGPLTVRGTAPPRRCRPEAGDNLNNTLVFLIL</sequence>
<protein>
    <submittedName>
        <fullName evidence="1">Uncharacterized protein</fullName>
    </submittedName>
</protein>
<evidence type="ECO:0000313" key="1">
    <source>
        <dbReference type="EMBL" id="CAK7226526.1"/>
    </source>
</evidence>
<name>A0ABP0C3U2_9PEZI</name>
<reference evidence="1 2" key="1">
    <citation type="submission" date="2024-01" db="EMBL/GenBank/DDBJ databases">
        <authorList>
            <person name="Allen C."/>
            <person name="Tagirdzhanova G."/>
        </authorList>
    </citation>
    <scope>NUCLEOTIDE SEQUENCE [LARGE SCALE GENOMIC DNA]</scope>
</reference>
<accession>A0ABP0C3U2</accession>